<dbReference type="EMBL" id="JACCKB010000057">
    <property type="protein sequence ID" value="NYZ69026.1"/>
    <property type="molecule type" value="Genomic_DNA"/>
</dbReference>
<dbReference type="Proteomes" id="UP000569732">
    <property type="component" value="Unassembled WGS sequence"/>
</dbReference>
<gene>
    <name evidence="1" type="ORF">H0A36_23685</name>
</gene>
<keyword evidence="2" id="KW-1185">Reference proteome</keyword>
<reference evidence="1 2" key="1">
    <citation type="submission" date="2020-07" db="EMBL/GenBank/DDBJ databases">
        <title>Endozoicomonas sp. nov., isolated from sediment.</title>
        <authorList>
            <person name="Gu T."/>
        </authorList>
    </citation>
    <scope>NUCLEOTIDE SEQUENCE [LARGE SCALE GENOMIC DNA]</scope>
    <source>
        <strain evidence="1 2">SM1973</strain>
    </source>
</reference>
<dbReference type="AlphaFoldDB" id="A0A853IMK7"/>
<evidence type="ECO:0000313" key="1">
    <source>
        <dbReference type="EMBL" id="NYZ69026.1"/>
    </source>
</evidence>
<sequence>MRPLGWTDAHIKTVIKKFKLQVIQPATLEQCIKMINKKRVDLISLDELVAQRAFIKYYNSPTILVPSLIEQQSNTLYLIISRKHPNGQKIITDFNRGMAMIRANNRHQQIINNAIQKKQPKEH</sequence>
<protein>
    <recommendedName>
        <fullName evidence="3">Solute-binding protein family 3/N-terminal domain-containing protein</fullName>
    </recommendedName>
</protein>
<organism evidence="1 2">
    <name type="scientific">Spartinivicinus marinus</name>
    <dbReference type="NCBI Taxonomy" id="2994442"/>
    <lineage>
        <taxon>Bacteria</taxon>
        <taxon>Pseudomonadati</taxon>
        <taxon>Pseudomonadota</taxon>
        <taxon>Gammaproteobacteria</taxon>
        <taxon>Oceanospirillales</taxon>
        <taxon>Zooshikellaceae</taxon>
        <taxon>Spartinivicinus</taxon>
    </lineage>
</organism>
<accession>A0A853IMK7</accession>
<name>A0A853IMK7_9GAMM</name>
<comment type="caution">
    <text evidence="1">The sequence shown here is derived from an EMBL/GenBank/DDBJ whole genome shotgun (WGS) entry which is preliminary data.</text>
</comment>
<evidence type="ECO:0000313" key="2">
    <source>
        <dbReference type="Proteomes" id="UP000569732"/>
    </source>
</evidence>
<dbReference type="RefSeq" id="WP_180571025.1">
    <property type="nucleotide sequence ID" value="NZ_JACCKB010000057.1"/>
</dbReference>
<dbReference type="SUPFAM" id="SSF53850">
    <property type="entry name" value="Periplasmic binding protein-like II"/>
    <property type="match status" value="1"/>
</dbReference>
<dbReference type="Gene3D" id="3.40.190.10">
    <property type="entry name" value="Periplasmic binding protein-like II"/>
    <property type="match status" value="2"/>
</dbReference>
<proteinExistence type="predicted"/>
<evidence type="ECO:0008006" key="3">
    <source>
        <dbReference type="Google" id="ProtNLM"/>
    </source>
</evidence>